<dbReference type="SMART" id="SM00408">
    <property type="entry name" value="IGc2"/>
    <property type="match status" value="2"/>
</dbReference>
<keyword evidence="6" id="KW-1185">Reference proteome</keyword>
<keyword evidence="2" id="KW-0472">Membrane</keyword>
<keyword evidence="2" id="KW-0812">Transmembrane</keyword>
<dbReference type="PANTHER" id="PTHR10075:SF100">
    <property type="entry name" value="FASCICLIN-2"/>
    <property type="match status" value="1"/>
</dbReference>
<dbReference type="PANTHER" id="PTHR10075">
    <property type="entry name" value="BASIGIN RELATED"/>
    <property type="match status" value="1"/>
</dbReference>
<organism evidence="5 6">
    <name type="scientific">Chilo suppressalis</name>
    <name type="common">Asiatic rice borer moth</name>
    <dbReference type="NCBI Taxonomy" id="168631"/>
    <lineage>
        <taxon>Eukaryota</taxon>
        <taxon>Metazoa</taxon>
        <taxon>Ecdysozoa</taxon>
        <taxon>Arthropoda</taxon>
        <taxon>Hexapoda</taxon>
        <taxon>Insecta</taxon>
        <taxon>Pterygota</taxon>
        <taxon>Neoptera</taxon>
        <taxon>Endopterygota</taxon>
        <taxon>Lepidoptera</taxon>
        <taxon>Glossata</taxon>
        <taxon>Ditrysia</taxon>
        <taxon>Pyraloidea</taxon>
        <taxon>Crambidae</taxon>
        <taxon>Crambinae</taxon>
        <taxon>Chilo</taxon>
    </lineage>
</organism>
<dbReference type="InterPro" id="IPR003598">
    <property type="entry name" value="Ig_sub2"/>
</dbReference>
<dbReference type="EMBL" id="OU963912">
    <property type="protein sequence ID" value="CAH2984325.1"/>
    <property type="molecule type" value="Genomic_DNA"/>
</dbReference>
<dbReference type="Pfam" id="PF13927">
    <property type="entry name" value="Ig_3"/>
    <property type="match status" value="1"/>
</dbReference>
<keyword evidence="1" id="KW-0393">Immunoglobulin domain</keyword>
<accession>A0ABN8L371</accession>
<name>A0ABN8L371_CHISP</name>
<feature type="signal peptide" evidence="3">
    <location>
        <begin position="1"/>
        <end position="21"/>
    </location>
</feature>
<evidence type="ECO:0000256" key="3">
    <source>
        <dbReference type="SAM" id="SignalP"/>
    </source>
</evidence>
<feature type="domain" description="Ig-like" evidence="4">
    <location>
        <begin position="113"/>
        <end position="209"/>
    </location>
</feature>
<gene>
    <name evidence="5" type="ORF">CHILSU_LOCUS4291</name>
</gene>
<dbReference type="InterPro" id="IPR013783">
    <property type="entry name" value="Ig-like_fold"/>
</dbReference>
<dbReference type="PROSITE" id="PS50835">
    <property type="entry name" value="IG_LIKE"/>
    <property type="match status" value="2"/>
</dbReference>
<dbReference type="InterPro" id="IPR003599">
    <property type="entry name" value="Ig_sub"/>
</dbReference>
<dbReference type="InterPro" id="IPR036179">
    <property type="entry name" value="Ig-like_dom_sf"/>
</dbReference>
<sequence>METLYFAIALLFISYGAPANADFGEDGDPGEVYFDYNRNITLNCTIPSPDKTQSYVWKKNDVGVEQIAELKGRYKMLEEGAVFSLGRSVEDDYGNYSCALGAEERAWEVRGRPVARLPDNTNVVEGQKIKLQCKVTGKPYPAVSWYYNSSATANSSQPLKEGSRDGRVKLESNEQGIEGGALVLESAARGDAGFYSCRAGASSDHTQLRVKDMYAALWPFLGICAEVFVLCAIILVYEKRRTKPELDDSDTDNHDQKKS</sequence>
<evidence type="ECO:0000256" key="2">
    <source>
        <dbReference type="SAM" id="Phobius"/>
    </source>
</evidence>
<dbReference type="SUPFAM" id="SSF48726">
    <property type="entry name" value="Immunoglobulin"/>
    <property type="match status" value="2"/>
</dbReference>
<dbReference type="SMART" id="SM00409">
    <property type="entry name" value="IG"/>
    <property type="match status" value="2"/>
</dbReference>
<dbReference type="Proteomes" id="UP001153292">
    <property type="component" value="Chromosome 19"/>
</dbReference>
<evidence type="ECO:0000256" key="1">
    <source>
        <dbReference type="ARBA" id="ARBA00023319"/>
    </source>
</evidence>
<feature type="chain" id="PRO_5046769830" description="Ig-like domain-containing protein" evidence="3">
    <location>
        <begin position="22"/>
        <end position="259"/>
    </location>
</feature>
<feature type="transmembrane region" description="Helical" evidence="2">
    <location>
        <begin position="216"/>
        <end position="237"/>
    </location>
</feature>
<feature type="domain" description="Ig-like" evidence="4">
    <location>
        <begin position="18"/>
        <end position="98"/>
    </location>
</feature>
<dbReference type="Gene3D" id="2.60.40.10">
    <property type="entry name" value="Immunoglobulins"/>
    <property type="match status" value="2"/>
</dbReference>
<evidence type="ECO:0000259" key="4">
    <source>
        <dbReference type="PROSITE" id="PS50835"/>
    </source>
</evidence>
<keyword evidence="3" id="KW-0732">Signal</keyword>
<proteinExistence type="predicted"/>
<evidence type="ECO:0000313" key="6">
    <source>
        <dbReference type="Proteomes" id="UP001153292"/>
    </source>
</evidence>
<keyword evidence="2" id="KW-1133">Transmembrane helix</keyword>
<evidence type="ECO:0000313" key="5">
    <source>
        <dbReference type="EMBL" id="CAH2984325.1"/>
    </source>
</evidence>
<dbReference type="InterPro" id="IPR007110">
    <property type="entry name" value="Ig-like_dom"/>
</dbReference>
<reference evidence="5" key="1">
    <citation type="submission" date="2021-12" db="EMBL/GenBank/DDBJ databases">
        <authorList>
            <person name="King R."/>
        </authorList>
    </citation>
    <scope>NUCLEOTIDE SEQUENCE</scope>
</reference>
<protein>
    <recommendedName>
        <fullName evidence="4">Ig-like domain-containing protein</fullName>
    </recommendedName>
</protein>